<sequence>MRNKPSFPYLAVTPTEEKVLRYLLSTEKQASISEIARAVNLARTSIYNAITSLKAKGLIAQQGFLYSIVSSQLQKYSKKSTAPREQIKALLSEVLTLQRGEVVYSVESDEEIKWLLKNEQGLPEWQKAIAKKGVVLKSIGSTGMLKVFQSIISKELGAHIKQRSGAARFTGEPLLGTCTLVAFRDSVIFFSRKKAFFFRIDNPDAAILIKSSLELLYAQLRYYPLIVSK</sequence>
<dbReference type="AlphaFoldDB" id="A0A0G0NIQ9"/>
<organism evidence="2 3">
    <name type="scientific">Candidatus Wolfebacteria bacterium GW2011_GWC2_39_22</name>
    <dbReference type="NCBI Taxonomy" id="1619013"/>
    <lineage>
        <taxon>Bacteria</taxon>
        <taxon>Candidatus Wolfeibacteriota</taxon>
    </lineage>
</organism>
<protein>
    <recommendedName>
        <fullName evidence="1">Transcription regulator TrmB N-terminal domain-containing protein</fullName>
    </recommendedName>
</protein>
<dbReference type="InterPro" id="IPR036388">
    <property type="entry name" value="WH-like_DNA-bd_sf"/>
</dbReference>
<dbReference type="EMBL" id="LBWR01000001">
    <property type="protein sequence ID" value="KKR12691.1"/>
    <property type="molecule type" value="Genomic_DNA"/>
</dbReference>
<accession>A0A0G0NIQ9</accession>
<evidence type="ECO:0000313" key="3">
    <source>
        <dbReference type="Proteomes" id="UP000034665"/>
    </source>
</evidence>
<dbReference type="SUPFAM" id="SSF46785">
    <property type="entry name" value="Winged helix' DNA-binding domain"/>
    <property type="match status" value="1"/>
</dbReference>
<feature type="domain" description="Transcription regulator TrmB N-terminal" evidence="1">
    <location>
        <begin position="13"/>
        <end position="62"/>
    </location>
</feature>
<name>A0A0G0NIQ9_9BACT</name>
<dbReference type="Proteomes" id="UP000034665">
    <property type="component" value="Unassembled WGS sequence"/>
</dbReference>
<dbReference type="Gene3D" id="1.10.10.10">
    <property type="entry name" value="Winged helix-like DNA-binding domain superfamily/Winged helix DNA-binding domain"/>
    <property type="match status" value="1"/>
</dbReference>
<dbReference type="STRING" id="1619013.UT41_C0001G0235"/>
<dbReference type="Pfam" id="PF01978">
    <property type="entry name" value="TrmB"/>
    <property type="match status" value="1"/>
</dbReference>
<evidence type="ECO:0000313" key="2">
    <source>
        <dbReference type="EMBL" id="KKR12691.1"/>
    </source>
</evidence>
<reference evidence="2 3" key="1">
    <citation type="journal article" date="2015" name="Nature">
        <title>rRNA introns, odd ribosomes, and small enigmatic genomes across a large radiation of phyla.</title>
        <authorList>
            <person name="Brown C.T."/>
            <person name="Hug L.A."/>
            <person name="Thomas B.C."/>
            <person name="Sharon I."/>
            <person name="Castelle C.J."/>
            <person name="Singh A."/>
            <person name="Wilkins M.J."/>
            <person name="Williams K.H."/>
            <person name="Banfield J.F."/>
        </authorList>
    </citation>
    <scope>NUCLEOTIDE SEQUENCE [LARGE SCALE GENOMIC DNA]</scope>
</reference>
<proteinExistence type="predicted"/>
<dbReference type="InterPro" id="IPR002831">
    <property type="entry name" value="Tscrpt_reg_TrmB_N"/>
</dbReference>
<comment type="caution">
    <text evidence="2">The sequence shown here is derived from an EMBL/GenBank/DDBJ whole genome shotgun (WGS) entry which is preliminary data.</text>
</comment>
<gene>
    <name evidence="2" type="ORF">UT41_C0001G0235</name>
</gene>
<evidence type="ECO:0000259" key="1">
    <source>
        <dbReference type="Pfam" id="PF01978"/>
    </source>
</evidence>
<dbReference type="InterPro" id="IPR036390">
    <property type="entry name" value="WH_DNA-bd_sf"/>
</dbReference>